<keyword evidence="3" id="KW-1185">Reference proteome</keyword>
<dbReference type="Gene3D" id="3.90.640.10">
    <property type="entry name" value="Actin, Chain A, domain 4"/>
    <property type="match status" value="1"/>
</dbReference>
<dbReference type="SUPFAM" id="SSF53067">
    <property type="entry name" value="Actin-like ATPase domain"/>
    <property type="match status" value="2"/>
</dbReference>
<sequence length="380" mass="42552">MDENLGTIIIDNGSYMTKAGFAGHEAPRAIFPSIIGRPKHVASIAGKQNKDSYVGDEAEAKSGILNLKNPIERGIITNWEDIETIWHHTFYEELRVNPAEYTIILTEVPFNPKNNREKATQIMFETFNVPSFFLEIQANLSIYSTGRVQGIVFESGAEASNIVPIEKGHSISKGINTFNLAGSEVLEYCPHLFHKIMTPTKTMTNRAFSQIFRDFKEKCGYVALDYDAELKKAKTTSECQMDFTFPDGNTITTNEQRFSLTELLFNPHLNGYEFGGVHEFIFDSINKCDESIRKDLYNNIVLAGGNTLFEGLPERIEKEIKKLAPPETKVTVIAPPERKYAAWIGGSILASLATFPQMTISRNEYNESGPGIVHTKCSQS</sequence>
<organism evidence="2 3">
    <name type="scientific">Tritrichomonas musculus</name>
    <dbReference type="NCBI Taxonomy" id="1915356"/>
    <lineage>
        <taxon>Eukaryota</taxon>
        <taxon>Metamonada</taxon>
        <taxon>Parabasalia</taxon>
        <taxon>Tritrichomonadida</taxon>
        <taxon>Tritrichomonadidae</taxon>
        <taxon>Tritrichomonas</taxon>
    </lineage>
</organism>
<evidence type="ECO:0000256" key="1">
    <source>
        <dbReference type="RuleBase" id="RU000487"/>
    </source>
</evidence>
<dbReference type="InterPro" id="IPR004000">
    <property type="entry name" value="Actin"/>
</dbReference>
<dbReference type="InterPro" id="IPR043129">
    <property type="entry name" value="ATPase_NBD"/>
</dbReference>
<accession>A0ABR2KRI9</accession>
<dbReference type="PRINTS" id="PR00190">
    <property type="entry name" value="ACTIN"/>
</dbReference>
<gene>
    <name evidence="2" type="ORF">M9Y10_021793</name>
</gene>
<evidence type="ECO:0008006" key="4">
    <source>
        <dbReference type="Google" id="ProtNLM"/>
    </source>
</evidence>
<proteinExistence type="inferred from homology"/>
<comment type="similarity">
    <text evidence="1">Belongs to the actin family.</text>
</comment>
<dbReference type="Pfam" id="PF00022">
    <property type="entry name" value="Actin"/>
    <property type="match status" value="1"/>
</dbReference>
<name>A0ABR2KRI9_9EUKA</name>
<dbReference type="EMBL" id="JAPFFF010000003">
    <property type="protein sequence ID" value="KAK8893376.1"/>
    <property type="molecule type" value="Genomic_DNA"/>
</dbReference>
<dbReference type="PANTHER" id="PTHR11937">
    <property type="entry name" value="ACTIN"/>
    <property type="match status" value="1"/>
</dbReference>
<dbReference type="Proteomes" id="UP001470230">
    <property type="component" value="Unassembled WGS sequence"/>
</dbReference>
<evidence type="ECO:0000313" key="3">
    <source>
        <dbReference type="Proteomes" id="UP001470230"/>
    </source>
</evidence>
<evidence type="ECO:0000313" key="2">
    <source>
        <dbReference type="EMBL" id="KAK8893376.1"/>
    </source>
</evidence>
<comment type="caution">
    <text evidence="2">The sequence shown here is derived from an EMBL/GenBank/DDBJ whole genome shotgun (WGS) entry which is preliminary data.</text>
</comment>
<dbReference type="Gene3D" id="3.30.420.40">
    <property type="match status" value="2"/>
</dbReference>
<dbReference type="SMART" id="SM00268">
    <property type="entry name" value="ACTIN"/>
    <property type="match status" value="1"/>
</dbReference>
<protein>
    <recommendedName>
        <fullName evidence="4">Actin</fullName>
    </recommendedName>
</protein>
<reference evidence="2 3" key="1">
    <citation type="submission" date="2024-04" db="EMBL/GenBank/DDBJ databases">
        <title>Tritrichomonas musculus Genome.</title>
        <authorList>
            <person name="Alves-Ferreira E."/>
            <person name="Grigg M."/>
            <person name="Lorenzi H."/>
            <person name="Galac M."/>
        </authorList>
    </citation>
    <scope>NUCLEOTIDE SEQUENCE [LARGE SCALE GENOMIC DNA]</scope>
    <source>
        <strain evidence="2 3">EAF2021</strain>
    </source>
</reference>